<evidence type="ECO:0000256" key="3">
    <source>
        <dbReference type="ARBA" id="ARBA00012128"/>
    </source>
</evidence>
<evidence type="ECO:0000313" key="10">
    <source>
        <dbReference type="Proteomes" id="UP001144256"/>
    </source>
</evidence>
<evidence type="ECO:0000256" key="4">
    <source>
        <dbReference type="ARBA" id="ARBA00022679"/>
    </source>
</evidence>
<dbReference type="InterPro" id="IPR009212">
    <property type="entry name" value="Methylthioribose_kinase"/>
</dbReference>
<dbReference type="EMBL" id="BRLB01000011">
    <property type="protein sequence ID" value="GKX30687.1"/>
    <property type="molecule type" value="Genomic_DNA"/>
</dbReference>
<name>A0A9W5YBZ7_9FIRM</name>
<comment type="similarity">
    <text evidence="1">Belongs to the methylthioribose kinase family.</text>
</comment>
<dbReference type="GO" id="GO:0009086">
    <property type="term" value="P:methionine biosynthetic process"/>
    <property type="evidence" value="ECO:0007669"/>
    <property type="project" value="InterPro"/>
</dbReference>
<reference evidence="9" key="1">
    <citation type="submission" date="2022-06" db="EMBL/GenBank/DDBJ databases">
        <title>Vallitalea longa sp. nov., an anaerobic bacterium isolated from marine sediment.</title>
        <authorList>
            <person name="Hirano S."/>
            <person name="Terahara T."/>
            <person name="Mori K."/>
            <person name="Hamada M."/>
            <person name="Matsumoto R."/>
            <person name="Kobayashi T."/>
        </authorList>
    </citation>
    <scope>NUCLEOTIDE SEQUENCE</scope>
    <source>
        <strain evidence="9">SH18-1</strain>
    </source>
</reference>
<evidence type="ECO:0000259" key="8">
    <source>
        <dbReference type="Pfam" id="PF01636"/>
    </source>
</evidence>
<keyword evidence="6 9" id="KW-0418">Kinase</keyword>
<dbReference type="Pfam" id="PF01636">
    <property type="entry name" value="APH"/>
    <property type="match status" value="1"/>
</dbReference>
<evidence type="ECO:0000256" key="1">
    <source>
        <dbReference type="ARBA" id="ARBA00010165"/>
    </source>
</evidence>
<keyword evidence="7" id="KW-0067">ATP-binding</keyword>
<dbReference type="Gene3D" id="3.90.1200.10">
    <property type="match status" value="1"/>
</dbReference>
<dbReference type="RefSeq" id="WP_281817093.1">
    <property type="nucleotide sequence ID" value="NZ_BRLB01000011.1"/>
</dbReference>
<organism evidence="9 10">
    <name type="scientific">Vallitalea longa</name>
    <dbReference type="NCBI Taxonomy" id="2936439"/>
    <lineage>
        <taxon>Bacteria</taxon>
        <taxon>Bacillati</taxon>
        <taxon>Bacillota</taxon>
        <taxon>Clostridia</taxon>
        <taxon>Lachnospirales</taxon>
        <taxon>Vallitaleaceae</taxon>
        <taxon>Vallitalea</taxon>
    </lineage>
</organism>
<dbReference type="PANTHER" id="PTHR34273">
    <property type="entry name" value="METHYLTHIORIBOSE KINASE"/>
    <property type="match status" value="1"/>
</dbReference>
<keyword evidence="4" id="KW-0808">Transferase</keyword>
<dbReference type="Proteomes" id="UP001144256">
    <property type="component" value="Unassembled WGS sequence"/>
</dbReference>
<dbReference type="AlphaFoldDB" id="A0A9W5YBZ7"/>
<evidence type="ECO:0000256" key="6">
    <source>
        <dbReference type="ARBA" id="ARBA00022777"/>
    </source>
</evidence>
<evidence type="ECO:0000256" key="5">
    <source>
        <dbReference type="ARBA" id="ARBA00022741"/>
    </source>
</evidence>
<dbReference type="GO" id="GO:0005524">
    <property type="term" value="F:ATP binding"/>
    <property type="evidence" value="ECO:0007669"/>
    <property type="project" value="UniProtKB-KW"/>
</dbReference>
<dbReference type="PIRSF" id="PIRSF031134">
    <property type="entry name" value="MTRK"/>
    <property type="match status" value="1"/>
</dbReference>
<evidence type="ECO:0000256" key="2">
    <source>
        <dbReference type="ARBA" id="ARBA00011738"/>
    </source>
</evidence>
<dbReference type="Gene3D" id="3.30.200.20">
    <property type="entry name" value="Phosphorylase Kinase, domain 1"/>
    <property type="match status" value="1"/>
</dbReference>
<keyword evidence="5" id="KW-0547">Nucleotide-binding</keyword>
<comment type="caution">
    <text evidence="9">The sequence shown here is derived from an EMBL/GenBank/DDBJ whole genome shotgun (WGS) entry which is preliminary data.</text>
</comment>
<evidence type="ECO:0000313" key="9">
    <source>
        <dbReference type="EMBL" id="GKX30687.1"/>
    </source>
</evidence>
<gene>
    <name evidence="9" type="primary">mtnK</name>
    <name evidence="9" type="ORF">SH1V18_31670</name>
</gene>
<dbReference type="NCBIfam" id="TIGR01767">
    <property type="entry name" value="MTRK"/>
    <property type="match status" value="1"/>
</dbReference>
<dbReference type="InterPro" id="IPR002575">
    <property type="entry name" value="Aminoglycoside_PTrfase"/>
</dbReference>
<evidence type="ECO:0000256" key="7">
    <source>
        <dbReference type="ARBA" id="ARBA00022840"/>
    </source>
</evidence>
<dbReference type="InterPro" id="IPR011009">
    <property type="entry name" value="Kinase-like_dom_sf"/>
</dbReference>
<protein>
    <recommendedName>
        <fullName evidence="3">S-methyl-5-thioribose kinase</fullName>
        <ecNumber evidence="3">2.7.1.100</ecNumber>
    </recommendedName>
</protein>
<dbReference type="PANTHER" id="PTHR34273:SF2">
    <property type="entry name" value="METHYLTHIORIBOSE KINASE"/>
    <property type="match status" value="1"/>
</dbReference>
<dbReference type="EC" id="2.7.1.100" evidence="3"/>
<accession>A0A9W5YBZ7</accession>
<keyword evidence="10" id="KW-1185">Reference proteome</keyword>
<feature type="domain" description="Aminoglycoside phosphotransferase" evidence="8">
    <location>
        <begin position="223"/>
        <end position="269"/>
    </location>
</feature>
<dbReference type="SUPFAM" id="SSF56112">
    <property type="entry name" value="Protein kinase-like (PK-like)"/>
    <property type="match status" value="1"/>
</dbReference>
<dbReference type="GO" id="GO:0046522">
    <property type="term" value="F:S-methyl-5-thioribose kinase activity"/>
    <property type="evidence" value="ECO:0007669"/>
    <property type="project" value="UniProtKB-EC"/>
</dbReference>
<proteinExistence type="inferred from homology"/>
<sequence length="411" mass="48151">MKEFYQLDVNKVYDYVQQELNFFDENPDIECNEIGDGNLNLVFRVKDRKSGKSVIVKQSLPYVRCVGEDWPLNIDRSKIESKLLEMEYKLTDGSVPEVYKFDEVMYTTIMEDLSDYVIMRTGLLSYNQYPKFVDQITDFIVKTLLLTSDIAMDHKDKKAYVKEFINPQLCEITEDLVYSEPFFDAKRNNIADYMKTFMEENVWNDKSLLMEVTKLKFDFMNNAQALLHGDLHTGSIFINQQNIKVIDPEFAFYGPIAYDTGALIANLVMNYLSTNVRCKDEKLKKKHMRYLLDTIRDVMDVFRDKCMKIWPDIVRDNMACRTPDFAKWYIDDIFVNTAGVTGCEMIRRTVGLAHVQDIDGIEDERDRENIRKLNVLLAKEYIMNRHKMLTGKDFIDCLVGFTSSQHIVDFH</sequence>
<comment type="subunit">
    <text evidence="2">Homodimer.</text>
</comment>